<sequence>MIEDARPAGLIKRLMALVYDGFLVLALWFITAGLFVIVYNHTGLPTQEINGVTRADPMVLKGVLFPLLLVETWAFYAWFWLHGGQTLGMRAWRLQIRGYRGGPVKFWQTLARFAAAGVSWLMLGAGYLVVLVHPHQTLHDRLSLTATVEMPKNGKGRS</sequence>
<keyword evidence="5 6" id="KW-0472">Membrane</keyword>
<evidence type="ECO:0000313" key="8">
    <source>
        <dbReference type="EMBL" id="KAF0808134.1"/>
    </source>
</evidence>
<keyword evidence="4 6" id="KW-1133">Transmembrane helix</keyword>
<proteinExistence type="predicted"/>
<feature type="domain" description="RDD" evidence="7">
    <location>
        <begin position="8"/>
        <end position="142"/>
    </location>
</feature>
<dbReference type="InterPro" id="IPR051791">
    <property type="entry name" value="Pra-immunoreactive"/>
</dbReference>
<name>A0ABQ6YDM3_9GAMM</name>
<keyword evidence="2" id="KW-1003">Cell membrane</keyword>
<evidence type="ECO:0000256" key="6">
    <source>
        <dbReference type="SAM" id="Phobius"/>
    </source>
</evidence>
<keyword evidence="3 6" id="KW-0812">Transmembrane</keyword>
<feature type="transmembrane region" description="Helical" evidence="6">
    <location>
        <begin position="59"/>
        <end position="81"/>
    </location>
</feature>
<comment type="caution">
    <text evidence="8">The sequence shown here is derived from an EMBL/GenBank/DDBJ whole genome shotgun (WGS) entry which is preliminary data.</text>
</comment>
<evidence type="ECO:0000256" key="3">
    <source>
        <dbReference type="ARBA" id="ARBA00022692"/>
    </source>
</evidence>
<gene>
    <name evidence="8" type="ORF">A6D6_00524</name>
</gene>
<evidence type="ECO:0000256" key="2">
    <source>
        <dbReference type="ARBA" id="ARBA00022475"/>
    </source>
</evidence>
<dbReference type="RefSeq" id="WP_159659842.1">
    <property type="nucleotide sequence ID" value="NZ_AQPF01000002.1"/>
</dbReference>
<dbReference type="InterPro" id="IPR010432">
    <property type="entry name" value="RDD"/>
</dbReference>
<evidence type="ECO:0000256" key="1">
    <source>
        <dbReference type="ARBA" id="ARBA00004651"/>
    </source>
</evidence>
<comment type="subcellular location">
    <subcellularLocation>
        <location evidence="1">Cell membrane</location>
        <topology evidence="1">Multi-pass membrane protein</topology>
    </subcellularLocation>
</comment>
<organism evidence="8 9">
    <name type="scientific">Alcanivorax xiamenensis</name>
    <dbReference type="NCBI Taxonomy" id="1177156"/>
    <lineage>
        <taxon>Bacteria</taxon>
        <taxon>Pseudomonadati</taxon>
        <taxon>Pseudomonadota</taxon>
        <taxon>Gammaproteobacteria</taxon>
        <taxon>Oceanospirillales</taxon>
        <taxon>Alcanivoracaceae</taxon>
        <taxon>Alcanivorax</taxon>
    </lineage>
</organism>
<feature type="transmembrane region" description="Helical" evidence="6">
    <location>
        <begin position="110"/>
        <end position="132"/>
    </location>
</feature>
<evidence type="ECO:0000256" key="5">
    <source>
        <dbReference type="ARBA" id="ARBA00023136"/>
    </source>
</evidence>
<dbReference type="Pfam" id="PF06271">
    <property type="entry name" value="RDD"/>
    <property type="match status" value="1"/>
</dbReference>
<reference evidence="8 9" key="1">
    <citation type="submission" date="2012-09" db="EMBL/GenBank/DDBJ databases">
        <title>Genome Sequence of alkane-degrading Bacterium Alcanivorax sp. 6-D-6.</title>
        <authorList>
            <person name="Lai Q."/>
            <person name="Shao Z."/>
        </authorList>
    </citation>
    <scope>NUCLEOTIDE SEQUENCE [LARGE SCALE GENOMIC DNA]</scope>
    <source>
        <strain evidence="8 9">6-D-6</strain>
    </source>
</reference>
<evidence type="ECO:0000256" key="4">
    <source>
        <dbReference type="ARBA" id="ARBA00022989"/>
    </source>
</evidence>
<protein>
    <recommendedName>
        <fullName evidence="7">RDD domain-containing protein</fullName>
    </recommendedName>
</protein>
<dbReference type="Proteomes" id="UP000771797">
    <property type="component" value="Unassembled WGS sequence"/>
</dbReference>
<dbReference type="EMBL" id="AQPF01000002">
    <property type="protein sequence ID" value="KAF0808134.1"/>
    <property type="molecule type" value="Genomic_DNA"/>
</dbReference>
<evidence type="ECO:0000259" key="7">
    <source>
        <dbReference type="Pfam" id="PF06271"/>
    </source>
</evidence>
<feature type="transmembrane region" description="Helical" evidence="6">
    <location>
        <begin position="16"/>
        <end position="39"/>
    </location>
</feature>
<dbReference type="PANTHER" id="PTHR36115">
    <property type="entry name" value="PROLINE-RICH ANTIGEN HOMOLOG-RELATED"/>
    <property type="match status" value="1"/>
</dbReference>
<evidence type="ECO:0000313" key="9">
    <source>
        <dbReference type="Proteomes" id="UP000771797"/>
    </source>
</evidence>
<dbReference type="PANTHER" id="PTHR36115:SF10">
    <property type="entry name" value="RDD DOMAIN-CONTAINING PROTEIN"/>
    <property type="match status" value="1"/>
</dbReference>
<accession>A0ABQ6YDM3</accession>
<keyword evidence="9" id="KW-1185">Reference proteome</keyword>